<dbReference type="Proteomes" id="UP000321157">
    <property type="component" value="Unassembled WGS sequence"/>
</dbReference>
<organism evidence="1 2">
    <name type="scientific">Aneurinibacillus danicus</name>
    <dbReference type="NCBI Taxonomy" id="267746"/>
    <lineage>
        <taxon>Bacteria</taxon>
        <taxon>Bacillati</taxon>
        <taxon>Bacillota</taxon>
        <taxon>Bacilli</taxon>
        <taxon>Bacillales</taxon>
        <taxon>Paenibacillaceae</taxon>
        <taxon>Aneurinibacillus group</taxon>
        <taxon>Aneurinibacillus</taxon>
    </lineage>
</organism>
<accession>A0A511V894</accession>
<dbReference type="InterPro" id="IPR012337">
    <property type="entry name" value="RNaseH-like_sf"/>
</dbReference>
<gene>
    <name evidence="1" type="ORF">ADA01nite_26140</name>
</gene>
<keyword evidence="2" id="KW-1185">Reference proteome</keyword>
<dbReference type="SUPFAM" id="SSF53098">
    <property type="entry name" value="Ribonuclease H-like"/>
    <property type="match status" value="1"/>
</dbReference>
<comment type="caution">
    <text evidence="1">The sequence shown here is derived from an EMBL/GenBank/DDBJ whole genome shotgun (WGS) entry which is preliminary data.</text>
</comment>
<evidence type="ECO:0000313" key="2">
    <source>
        <dbReference type="Proteomes" id="UP000321157"/>
    </source>
</evidence>
<dbReference type="EMBL" id="BJXX01000119">
    <property type="protein sequence ID" value="GEN35154.1"/>
    <property type="molecule type" value="Genomic_DNA"/>
</dbReference>
<protein>
    <submittedName>
        <fullName evidence="1">Uncharacterized protein</fullName>
    </submittedName>
</protein>
<dbReference type="AlphaFoldDB" id="A0A511V894"/>
<name>A0A511V894_9BACL</name>
<proteinExistence type="predicted"/>
<evidence type="ECO:0000313" key="1">
    <source>
        <dbReference type="EMBL" id="GEN35154.1"/>
    </source>
</evidence>
<reference evidence="1 2" key="1">
    <citation type="submission" date="2019-07" db="EMBL/GenBank/DDBJ databases">
        <title>Whole genome shotgun sequence of Aneurinibacillus danicus NBRC 102444.</title>
        <authorList>
            <person name="Hosoyama A."/>
            <person name="Uohara A."/>
            <person name="Ohji S."/>
            <person name="Ichikawa N."/>
        </authorList>
    </citation>
    <scope>NUCLEOTIDE SEQUENCE [LARGE SCALE GENOMIC DNA]</scope>
    <source>
        <strain evidence="1 2">NBRC 102444</strain>
    </source>
</reference>
<sequence length="84" mass="10021">MTRLNKNAVTRMVYSFHLPENNSVFSDEMVLVGTPQKRMDNDLRLIKTVDTKGNVLWILTNRFDLEAEEISYMYRSRWAIELFF</sequence>